<keyword evidence="3" id="KW-1185">Reference proteome</keyword>
<sequence length="70" mass="6941">MSGPRSGVPGLQQMGAASGLDGCRWVPGSSGEPGAATLVWSLGCPDWTSGEGQAGLGASLGRRVSARPED</sequence>
<comment type="caution">
    <text evidence="2">The sequence shown here is derived from an EMBL/GenBank/DDBJ whole genome shotgun (WGS) entry which is preliminary data.</text>
</comment>
<dbReference type="Proteomes" id="UP001066276">
    <property type="component" value="Chromosome 6"/>
</dbReference>
<gene>
    <name evidence="2" type="ORF">NDU88_008358</name>
</gene>
<feature type="region of interest" description="Disordered" evidence="1">
    <location>
        <begin position="49"/>
        <end position="70"/>
    </location>
</feature>
<feature type="region of interest" description="Disordered" evidence="1">
    <location>
        <begin position="1"/>
        <end position="28"/>
    </location>
</feature>
<accession>A0AAV7QSA6</accession>
<evidence type="ECO:0000313" key="3">
    <source>
        <dbReference type="Proteomes" id="UP001066276"/>
    </source>
</evidence>
<dbReference type="EMBL" id="JANPWB010000010">
    <property type="protein sequence ID" value="KAJ1142030.1"/>
    <property type="molecule type" value="Genomic_DNA"/>
</dbReference>
<evidence type="ECO:0000313" key="2">
    <source>
        <dbReference type="EMBL" id="KAJ1142030.1"/>
    </source>
</evidence>
<name>A0AAV7QSA6_PLEWA</name>
<proteinExistence type="predicted"/>
<dbReference type="AlphaFoldDB" id="A0AAV7QSA6"/>
<reference evidence="2" key="1">
    <citation type="journal article" date="2022" name="bioRxiv">
        <title>Sequencing and chromosome-scale assembly of the giantPleurodeles waltlgenome.</title>
        <authorList>
            <person name="Brown T."/>
            <person name="Elewa A."/>
            <person name="Iarovenko S."/>
            <person name="Subramanian E."/>
            <person name="Araus A.J."/>
            <person name="Petzold A."/>
            <person name="Susuki M."/>
            <person name="Suzuki K.-i.T."/>
            <person name="Hayashi T."/>
            <person name="Toyoda A."/>
            <person name="Oliveira C."/>
            <person name="Osipova E."/>
            <person name="Leigh N.D."/>
            <person name="Simon A."/>
            <person name="Yun M.H."/>
        </authorList>
    </citation>
    <scope>NUCLEOTIDE SEQUENCE</scope>
    <source>
        <strain evidence="2">20211129_DDA</strain>
        <tissue evidence="2">Liver</tissue>
    </source>
</reference>
<evidence type="ECO:0000256" key="1">
    <source>
        <dbReference type="SAM" id="MobiDB-lite"/>
    </source>
</evidence>
<organism evidence="2 3">
    <name type="scientific">Pleurodeles waltl</name>
    <name type="common">Iberian ribbed newt</name>
    <dbReference type="NCBI Taxonomy" id="8319"/>
    <lineage>
        <taxon>Eukaryota</taxon>
        <taxon>Metazoa</taxon>
        <taxon>Chordata</taxon>
        <taxon>Craniata</taxon>
        <taxon>Vertebrata</taxon>
        <taxon>Euteleostomi</taxon>
        <taxon>Amphibia</taxon>
        <taxon>Batrachia</taxon>
        <taxon>Caudata</taxon>
        <taxon>Salamandroidea</taxon>
        <taxon>Salamandridae</taxon>
        <taxon>Pleurodelinae</taxon>
        <taxon>Pleurodeles</taxon>
    </lineage>
</organism>
<protein>
    <submittedName>
        <fullName evidence="2">Uncharacterized protein</fullName>
    </submittedName>
</protein>